<reference evidence="1 2" key="1">
    <citation type="submission" date="2019-02" db="EMBL/GenBank/DDBJ databases">
        <title>Deep-cultivation of Planctomycetes and their phenomic and genomic characterization uncovers novel biology.</title>
        <authorList>
            <person name="Wiegand S."/>
            <person name="Jogler M."/>
            <person name="Boedeker C."/>
            <person name="Pinto D."/>
            <person name="Vollmers J."/>
            <person name="Rivas-Marin E."/>
            <person name="Kohn T."/>
            <person name="Peeters S.H."/>
            <person name="Heuer A."/>
            <person name="Rast P."/>
            <person name="Oberbeckmann S."/>
            <person name="Bunk B."/>
            <person name="Jeske O."/>
            <person name="Meyerdierks A."/>
            <person name="Storesund J.E."/>
            <person name="Kallscheuer N."/>
            <person name="Luecker S."/>
            <person name="Lage O.M."/>
            <person name="Pohl T."/>
            <person name="Merkel B.J."/>
            <person name="Hornburger P."/>
            <person name="Mueller R.-W."/>
            <person name="Bruemmer F."/>
            <person name="Labrenz M."/>
            <person name="Spormann A.M."/>
            <person name="Op den Camp H."/>
            <person name="Overmann J."/>
            <person name="Amann R."/>
            <person name="Jetten M.S.M."/>
            <person name="Mascher T."/>
            <person name="Medema M.H."/>
            <person name="Devos D.P."/>
            <person name="Kaster A.-K."/>
            <person name="Ovreas L."/>
            <person name="Rohde M."/>
            <person name="Galperin M.Y."/>
            <person name="Jogler C."/>
        </authorList>
    </citation>
    <scope>NUCLEOTIDE SEQUENCE [LARGE SCALE GENOMIC DNA]</scope>
    <source>
        <strain evidence="1 2">V22</strain>
    </source>
</reference>
<accession>A0A517TDT1</accession>
<evidence type="ECO:0000313" key="2">
    <source>
        <dbReference type="Proteomes" id="UP000319976"/>
    </source>
</evidence>
<dbReference type="Proteomes" id="UP000319976">
    <property type="component" value="Chromosome"/>
</dbReference>
<sequence>MAGHNKYDARLDSLVIETRTLFDESIAQDVGEQDRLWLADAVHAEPSLAAKIHYERAHTGFTREITVTQEDIARLYRQRQSAAGGELLDHSASAETNL</sequence>
<dbReference type="RefSeq" id="WP_145265696.1">
    <property type="nucleotide sequence ID" value="NZ_CP036316.1"/>
</dbReference>
<protein>
    <submittedName>
        <fullName evidence="1">Uncharacterized protein</fullName>
    </submittedName>
</protein>
<name>A0A517TDT1_9PLAN</name>
<proteinExistence type="predicted"/>
<dbReference type="AlphaFoldDB" id="A0A517TDT1"/>
<organism evidence="1 2">
    <name type="scientific">Calycomorphotria hydatis</name>
    <dbReference type="NCBI Taxonomy" id="2528027"/>
    <lineage>
        <taxon>Bacteria</taxon>
        <taxon>Pseudomonadati</taxon>
        <taxon>Planctomycetota</taxon>
        <taxon>Planctomycetia</taxon>
        <taxon>Planctomycetales</taxon>
        <taxon>Planctomycetaceae</taxon>
        <taxon>Calycomorphotria</taxon>
    </lineage>
</organism>
<keyword evidence="2" id="KW-1185">Reference proteome</keyword>
<evidence type="ECO:0000313" key="1">
    <source>
        <dbReference type="EMBL" id="QDT66533.1"/>
    </source>
</evidence>
<dbReference type="KEGG" id="chya:V22_38030"/>
<dbReference type="EMBL" id="CP036316">
    <property type="protein sequence ID" value="QDT66533.1"/>
    <property type="molecule type" value="Genomic_DNA"/>
</dbReference>
<dbReference type="OrthoDB" id="215069at2"/>
<gene>
    <name evidence="1" type="ORF">V22_38030</name>
</gene>